<evidence type="ECO:0000313" key="3">
    <source>
        <dbReference type="Proteomes" id="UP000316598"/>
    </source>
</evidence>
<dbReference type="Proteomes" id="UP000316598">
    <property type="component" value="Unassembled WGS sequence"/>
</dbReference>
<accession>A0A5C5WK72</accession>
<dbReference type="EMBL" id="SJPI01000002">
    <property type="protein sequence ID" value="TWT50252.1"/>
    <property type="molecule type" value="Genomic_DNA"/>
</dbReference>
<reference evidence="2 3" key="1">
    <citation type="submission" date="2019-02" db="EMBL/GenBank/DDBJ databases">
        <title>Deep-cultivation of Planctomycetes and their phenomic and genomic characterization uncovers novel biology.</title>
        <authorList>
            <person name="Wiegand S."/>
            <person name="Jogler M."/>
            <person name="Boedeker C."/>
            <person name="Pinto D."/>
            <person name="Vollmers J."/>
            <person name="Rivas-Marin E."/>
            <person name="Kohn T."/>
            <person name="Peeters S.H."/>
            <person name="Heuer A."/>
            <person name="Rast P."/>
            <person name="Oberbeckmann S."/>
            <person name="Bunk B."/>
            <person name="Jeske O."/>
            <person name="Meyerdierks A."/>
            <person name="Storesund J.E."/>
            <person name="Kallscheuer N."/>
            <person name="Luecker S."/>
            <person name="Lage O.M."/>
            <person name="Pohl T."/>
            <person name="Merkel B.J."/>
            <person name="Hornburger P."/>
            <person name="Mueller R.-W."/>
            <person name="Bruemmer F."/>
            <person name="Labrenz M."/>
            <person name="Spormann A.M."/>
            <person name="Op Den Camp H."/>
            <person name="Overmann J."/>
            <person name="Amann R."/>
            <person name="Jetten M.S.M."/>
            <person name="Mascher T."/>
            <person name="Medema M.H."/>
            <person name="Devos D.P."/>
            <person name="Kaster A.-K."/>
            <person name="Ovreas L."/>
            <person name="Rohde M."/>
            <person name="Galperin M.Y."/>
            <person name="Jogler C."/>
        </authorList>
    </citation>
    <scope>NUCLEOTIDE SEQUENCE [LARGE SCALE GENOMIC DNA]</scope>
    <source>
        <strain evidence="2 3">Pla22</strain>
    </source>
</reference>
<protein>
    <recommendedName>
        <fullName evidence="4">Tetratricopeptide repeat protein</fullName>
    </recommendedName>
</protein>
<dbReference type="OrthoDB" id="9769023at2"/>
<keyword evidence="1" id="KW-0732">Signal</keyword>
<feature type="chain" id="PRO_5022663675" description="Tetratricopeptide repeat protein" evidence="1">
    <location>
        <begin position="28"/>
        <end position="452"/>
    </location>
</feature>
<keyword evidence="3" id="KW-1185">Reference proteome</keyword>
<evidence type="ECO:0008006" key="4">
    <source>
        <dbReference type="Google" id="ProtNLM"/>
    </source>
</evidence>
<evidence type="ECO:0000313" key="2">
    <source>
        <dbReference type="EMBL" id="TWT50252.1"/>
    </source>
</evidence>
<feature type="signal peptide" evidence="1">
    <location>
        <begin position="1"/>
        <end position="27"/>
    </location>
</feature>
<dbReference type="AlphaFoldDB" id="A0A5C5WK72"/>
<proteinExistence type="predicted"/>
<organism evidence="2 3">
    <name type="scientific">Rubripirellula amarantea</name>
    <dbReference type="NCBI Taxonomy" id="2527999"/>
    <lineage>
        <taxon>Bacteria</taxon>
        <taxon>Pseudomonadati</taxon>
        <taxon>Planctomycetota</taxon>
        <taxon>Planctomycetia</taxon>
        <taxon>Pirellulales</taxon>
        <taxon>Pirellulaceae</taxon>
        <taxon>Rubripirellula</taxon>
    </lineage>
</organism>
<sequence precursor="true">MIGSGRTRLLLAIAFVSLLGGCARSVATIADARMAFASGDLPTAQATLEPIAKKRGRNRDAASLDLAMVKLAAGEVHSAEQTLRELRDRFDQAPKLSLAHDAASTMTDDNTRVFRPASHEEVMIRAMLSICSLARDGTDAEAYALQATTKQDQLRVEAEARGIPLAANHFQPIALAPYLRGVLREATHHDYDDAAKAYQLVSAVQPQFAPAGEDIERATTGAHSAPGHGVLYVIACVGEGPRLEETTAPTTSAALSIASVVLNAQTNQGSGNGDQENGPVLPNIAQVKVPRVVVPPSNLAAINVKASGAEFGVTQTLTDVGQLAISQNEAEMPWTIARAVTRRVVKETTVAKVTDSIGLDGSLGSLFHFAAASAWSGVEKADTRCWGLLPREIQVLRCELPEGNHPVELQAVNFHGIVSGMPRIENVTMVNGRNTYLIVIAPRNAIYVVRSQ</sequence>
<comment type="caution">
    <text evidence="2">The sequence shown here is derived from an EMBL/GenBank/DDBJ whole genome shotgun (WGS) entry which is preliminary data.</text>
</comment>
<evidence type="ECO:0000256" key="1">
    <source>
        <dbReference type="SAM" id="SignalP"/>
    </source>
</evidence>
<gene>
    <name evidence="2" type="ORF">Pla22_29930</name>
</gene>
<name>A0A5C5WK72_9BACT</name>
<dbReference type="PROSITE" id="PS51257">
    <property type="entry name" value="PROKAR_LIPOPROTEIN"/>
    <property type="match status" value="1"/>
</dbReference>